<keyword evidence="13" id="KW-1185">Reference proteome</keyword>
<dbReference type="InterPro" id="IPR035906">
    <property type="entry name" value="MetI-like_sf"/>
</dbReference>
<evidence type="ECO:0000256" key="7">
    <source>
        <dbReference type="ARBA" id="ARBA00022989"/>
    </source>
</evidence>
<dbReference type="RefSeq" id="WP_258210677.1">
    <property type="nucleotide sequence ID" value="NZ_CP102734.1"/>
</dbReference>
<keyword evidence="3" id="KW-1003">Cell membrane</keyword>
<evidence type="ECO:0000256" key="1">
    <source>
        <dbReference type="ARBA" id="ARBA00004651"/>
    </source>
</evidence>
<evidence type="ECO:0000256" key="2">
    <source>
        <dbReference type="ARBA" id="ARBA00022448"/>
    </source>
</evidence>
<evidence type="ECO:0000313" key="12">
    <source>
        <dbReference type="EMBL" id="UVD81503.1"/>
    </source>
</evidence>
<name>A0ABY5R7M0_9MOLU</name>
<dbReference type="EMBL" id="CP102734">
    <property type="protein sequence ID" value="UVD81503.1"/>
    <property type="molecule type" value="Genomic_DNA"/>
</dbReference>
<dbReference type="Proteomes" id="UP001059252">
    <property type="component" value="Chromosome"/>
</dbReference>
<gene>
    <name evidence="12" type="ORF">NV226_02080</name>
</gene>
<comment type="similarity">
    <text evidence="9">Belongs to the binding-protein-dependent transport system permease family. OppBC subfamily.</text>
</comment>
<feature type="transmembrane region" description="Helical" evidence="10">
    <location>
        <begin position="161"/>
        <end position="181"/>
    </location>
</feature>
<organism evidence="12 13">
    <name type="scientific">Mycoplasma iguanae</name>
    <dbReference type="NCBI Taxonomy" id="292461"/>
    <lineage>
        <taxon>Bacteria</taxon>
        <taxon>Bacillati</taxon>
        <taxon>Mycoplasmatota</taxon>
        <taxon>Mollicutes</taxon>
        <taxon>Mycoplasmataceae</taxon>
        <taxon>Mycoplasma</taxon>
    </lineage>
</organism>
<dbReference type="InterPro" id="IPR000515">
    <property type="entry name" value="MetI-like"/>
</dbReference>
<dbReference type="PROSITE" id="PS50928">
    <property type="entry name" value="ABC_TM1"/>
    <property type="match status" value="1"/>
</dbReference>
<feature type="domain" description="ABC transmembrane type-1" evidence="11">
    <location>
        <begin position="122"/>
        <end position="311"/>
    </location>
</feature>
<evidence type="ECO:0000256" key="10">
    <source>
        <dbReference type="RuleBase" id="RU363032"/>
    </source>
</evidence>
<evidence type="ECO:0000256" key="5">
    <source>
        <dbReference type="ARBA" id="ARBA00022856"/>
    </source>
</evidence>
<feature type="transmembrane region" description="Helical" evidence="10">
    <location>
        <begin position="290"/>
        <end position="311"/>
    </location>
</feature>
<dbReference type="Pfam" id="PF00528">
    <property type="entry name" value="BPD_transp_1"/>
    <property type="match status" value="1"/>
</dbReference>
<dbReference type="PANTHER" id="PTHR43386:SF24">
    <property type="entry name" value="OLIGOPEPTIDE TRANSPORT SYSTEM PERMEASE PROTEIN AMID"/>
    <property type="match status" value="1"/>
</dbReference>
<feature type="transmembrane region" description="Helical" evidence="10">
    <location>
        <begin position="231"/>
        <end position="264"/>
    </location>
</feature>
<evidence type="ECO:0000256" key="3">
    <source>
        <dbReference type="ARBA" id="ARBA00022475"/>
    </source>
</evidence>
<keyword evidence="7 10" id="KW-1133">Transmembrane helix</keyword>
<evidence type="ECO:0000259" key="11">
    <source>
        <dbReference type="PROSITE" id="PS50928"/>
    </source>
</evidence>
<sequence>MMLIIFTAISQYSAFNPISNTINYIEELPPISNPYKTVILEPGNQLNTLLEIANKSSEFNFIYNSLEDGNASNISNVVLIFNPYELINAIEKLNNKDVSSFYTWLGTNDYGIDIWARLWSSLSITLTLIFLAFIFRILLGWLIGYYASFFNSKFAAFIKKIIISITIVPEFIWYLLLIFIFQFSTSAIFGALILSGWIYQAKSTFIIVDINKNKEFISASKSLGTSNWKIFYLHFFAIILQDFLATFVEKFAIILTMLTIVGYLNLNAQQSDINIGNIFSEAINLSKTNYSYLLSLTLFLIIFLCNFKVIISQFLKSF</sequence>
<keyword evidence="8 10" id="KW-0472">Membrane</keyword>
<evidence type="ECO:0000256" key="6">
    <source>
        <dbReference type="ARBA" id="ARBA00022927"/>
    </source>
</evidence>
<comment type="subcellular location">
    <subcellularLocation>
        <location evidence="1 10">Cell membrane</location>
        <topology evidence="1 10">Multi-pass membrane protein</topology>
    </subcellularLocation>
</comment>
<proteinExistence type="inferred from homology"/>
<dbReference type="PANTHER" id="PTHR43386">
    <property type="entry name" value="OLIGOPEPTIDE TRANSPORT SYSTEM PERMEASE PROTEIN APPC"/>
    <property type="match status" value="1"/>
</dbReference>
<keyword evidence="4 10" id="KW-0812">Transmembrane</keyword>
<keyword evidence="2 10" id="KW-0813">Transport</keyword>
<protein>
    <submittedName>
        <fullName evidence="12">ABC transporter permease subunit</fullName>
    </submittedName>
</protein>
<evidence type="ECO:0000256" key="4">
    <source>
        <dbReference type="ARBA" id="ARBA00022692"/>
    </source>
</evidence>
<evidence type="ECO:0000256" key="9">
    <source>
        <dbReference type="ARBA" id="ARBA00024202"/>
    </source>
</evidence>
<feature type="transmembrane region" description="Helical" evidence="10">
    <location>
        <begin position="187"/>
        <end position="210"/>
    </location>
</feature>
<reference evidence="12" key="1">
    <citation type="submission" date="2022-08" db="EMBL/GenBank/DDBJ databases">
        <title>Complete genome of Mycoplasma iguanae type strain 2327.</title>
        <authorList>
            <person name="Spergser J."/>
        </authorList>
    </citation>
    <scope>NUCLEOTIDE SEQUENCE</scope>
    <source>
        <strain evidence="12">2327</strain>
    </source>
</reference>
<dbReference type="Gene3D" id="1.10.3720.10">
    <property type="entry name" value="MetI-like"/>
    <property type="match status" value="1"/>
</dbReference>
<feature type="transmembrane region" description="Helical" evidence="10">
    <location>
        <begin position="124"/>
        <end position="149"/>
    </location>
</feature>
<dbReference type="InterPro" id="IPR050366">
    <property type="entry name" value="BP-dependent_transpt_permease"/>
</dbReference>
<keyword evidence="5" id="KW-0571">Peptide transport</keyword>
<evidence type="ECO:0000256" key="8">
    <source>
        <dbReference type="ARBA" id="ARBA00023136"/>
    </source>
</evidence>
<dbReference type="SUPFAM" id="SSF161098">
    <property type="entry name" value="MetI-like"/>
    <property type="match status" value="1"/>
</dbReference>
<keyword evidence="6" id="KW-0653">Protein transport</keyword>
<accession>A0ABY5R7M0</accession>
<dbReference type="CDD" id="cd06261">
    <property type="entry name" value="TM_PBP2"/>
    <property type="match status" value="1"/>
</dbReference>
<evidence type="ECO:0000313" key="13">
    <source>
        <dbReference type="Proteomes" id="UP001059252"/>
    </source>
</evidence>